<evidence type="ECO:0000313" key="1">
    <source>
        <dbReference type="EMBL" id="PWU66975.1"/>
    </source>
</evidence>
<comment type="caution">
    <text evidence="1">The sequence shown here is derived from an EMBL/GenBank/DDBJ whole genome shotgun (WGS) entry which is preliminary data.</text>
</comment>
<gene>
    <name evidence="1" type="ORF">DLJ74_17275</name>
</gene>
<accession>A0A317KUA4</accession>
<dbReference type="AlphaFoldDB" id="A0A317KUA4"/>
<dbReference type="Proteomes" id="UP000245624">
    <property type="component" value="Unassembled WGS sequence"/>
</dbReference>
<dbReference type="Pfam" id="PF22871">
    <property type="entry name" value="AimR"/>
    <property type="match status" value="1"/>
</dbReference>
<sequence>MHTEKTYTGIIEKYLESDTVLGLHQFITMISLDQDEARMIELVKEFCMKSSSPLNDRLALEYFYVNKCNKELAYFIEKNKNSESSLNQQTAILYELMIDIQERNAVHAIRSVAKNLNYDTPELQCLHYFLNIELDMSVYYYDKIGYYLNKIQPLLHKIDNPLLVQFFHIRIQLLLFTYYWKKNELILARKHAYEALHMPNHLRQKAELHISLSLSYIYEDFESCIYHLEEAKYIAQLLQDKRILHKISTRTYPFICAHFGKVENVTTNDPVEGAHIEIAKGNKKRAKQLLELAETSTPFTQYYLGLITNKQHHFINSYQEFMRKRSDYFFAKLPMQACEMFGI</sequence>
<organism evidence="1 2">
    <name type="scientific">Gracilibacillus dipsosauri</name>
    <dbReference type="NCBI Taxonomy" id="178340"/>
    <lineage>
        <taxon>Bacteria</taxon>
        <taxon>Bacillati</taxon>
        <taxon>Bacillota</taxon>
        <taxon>Bacilli</taxon>
        <taxon>Bacillales</taxon>
        <taxon>Bacillaceae</taxon>
        <taxon>Gracilibacillus</taxon>
    </lineage>
</organism>
<dbReference type="RefSeq" id="WP_109985409.1">
    <property type="nucleotide sequence ID" value="NZ_QGTD01000019.1"/>
</dbReference>
<dbReference type="InterPro" id="IPR047705">
    <property type="entry name" value="AimR-like"/>
</dbReference>
<dbReference type="OrthoDB" id="2692106at2"/>
<protein>
    <submittedName>
        <fullName evidence="1">Uncharacterized protein</fullName>
    </submittedName>
</protein>
<evidence type="ECO:0000313" key="2">
    <source>
        <dbReference type="Proteomes" id="UP000245624"/>
    </source>
</evidence>
<name>A0A317KUA4_9BACI</name>
<dbReference type="EMBL" id="QGTD01000019">
    <property type="protein sequence ID" value="PWU66975.1"/>
    <property type="molecule type" value="Genomic_DNA"/>
</dbReference>
<dbReference type="NCBIfam" id="NF038310">
    <property type="entry name" value="lysogeny_AimR"/>
    <property type="match status" value="1"/>
</dbReference>
<keyword evidence="2" id="KW-1185">Reference proteome</keyword>
<proteinExistence type="predicted"/>
<reference evidence="1 2" key="1">
    <citation type="submission" date="2018-05" db="EMBL/GenBank/DDBJ databases">
        <title>Genomic analysis of Gracilibacillus dipsosauri DD1 reveals novel features of a salt-tolerant amylase.</title>
        <authorList>
            <person name="Deutch C.E."/>
            <person name="Yang S."/>
        </authorList>
    </citation>
    <scope>NUCLEOTIDE SEQUENCE [LARGE SCALE GENOMIC DNA]</scope>
    <source>
        <strain evidence="1 2">DD1</strain>
    </source>
</reference>